<reference evidence="3 4" key="1">
    <citation type="journal article" date="2021" name="Front. Microbiol.">
        <title>Comprehensive Comparative Genomics and Phenotyping of Methylobacterium Species.</title>
        <authorList>
            <person name="Alessa O."/>
            <person name="Ogura Y."/>
            <person name="Fujitani Y."/>
            <person name="Takami H."/>
            <person name="Hayashi T."/>
            <person name="Sahin N."/>
            <person name="Tani A."/>
        </authorList>
    </citation>
    <scope>NUCLEOTIDE SEQUENCE [LARGE SCALE GENOMIC DNA]</scope>
    <source>
        <strain evidence="3 4">DSM 23679</strain>
    </source>
</reference>
<dbReference type="PANTHER" id="PTHR16138">
    <property type="entry name" value="MYCOPHENOLIC ACID ACYL-GLUCURONIDE ESTERASE, MITOCHONDRIAL"/>
    <property type="match status" value="1"/>
</dbReference>
<dbReference type="Proteomes" id="UP001055117">
    <property type="component" value="Unassembled WGS sequence"/>
</dbReference>
<dbReference type="Pfam" id="PF12146">
    <property type="entry name" value="Hydrolase_4"/>
    <property type="match status" value="1"/>
</dbReference>
<gene>
    <name evidence="3" type="primary">menH_1</name>
    <name evidence="3" type="ORF">AFCDBAGC_0532</name>
</gene>
<name>A0ABQ4QBU6_9HYPH</name>
<dbReference type="RefSeq" id="WP_147761439.1">
    <property type="nucleotide sequence ID" value="NZ_BPQG01000006.1"/>
</dbReference>
<organism evidence="3 4">
    <name type="scientific">Methylobacterium cerastii</name>
    <dbReference type="NCBI Taxonomy" id="932741"/>
    <lineage>
        <taxon>Bacteria</taxon>
        <taxon>Pseudomonadati</taxon>
        <taxon>Pseudomonadota</taxon>
        <taxon>Alphaproteobacteria</taxon>
        <taxon>Hyphomicrobiales</taxon>
        <taxon>Methylobacteriaceae</taxon>
        <taxon>Methylobacterium</taxon>
    </lineage>
</organism>
<proteinExistence type="predicted"/>
<feature type="domain" description="Serine aminopeptidase S33" evidence="2">
    <location>
        <begin position="32"/>
        <end position="146"/>
    </location>
</feature>
<accession>A0ABQ4QBU6</accession>
<sequence>MRDGTTLEHVTVGEGADARRIAVRVRDGVGPAIVWLGGFHSDMGATKAMAVDAFAAAEGRLFVRFDYSGHGESEGAFAACTISTWLEDAEAVLAAHAPEAPVLIGSSMGGWIACLAARNCAARGEPAPTGLVLIAPALDFTEDLMWDKFSPEIRRTLEQDGVWLRQSAYAPEPDAISMALIEDGRRNRLLTGPLDLGCPVHILQGMNDPDVPHPHAFRILERLPAAGTVLTLIADGDHRLSRPQDVARLLSAVAEMATPARAFSMISGSRKML</sequence>
<dbReference type="EMBL" id="BPQG01000006">
    <property type="protein sequence ID" value="GJD42693.1"/>
    <property type="molecule type" value="Genomic_DNA"/>
</dbReference>
<dbReference type="PANTHER" id="PTHR16138:SF7">
    <property type="entry name" value="PALMITOYL-PROTEIN THIOESTERASE ABHD10, MITOCHONDRIAL"/>
    <property type="match status" value="1"/>
</dbReference>
<dbReference type="InterPro" id="IPR022742">
    <property type="entry name" value="Hydrolase_4"/>
</dbReference>
<evidence type="ECO:0000259" key="2">
    <source>
        <dbReference type="Pfam" id="PF12146"/>
    </source>
</evidence>
<evidence type="ECO:0000256" key="1">
    <source>
        <dbReference type="ARBA" id="ARBA00022801"/>
    </source>
</evidence>
<comment type="caution">
    <text evidence="3">The sequence shown here is derived from an EMBL/GenBank/DDBJ whole genome shotgun (WGS) entry which is preliminary data.</text>
</comment>
<evidence type="ECO:0000313" key="4">
    <source>
        <dbReference type="Proteomes" id="UP001055117"/>
    </source>
</evidence>
<dbReference type="InterPro" id="IPR052382">
    <property type="entry name" value="ABHD10_acyl-thioesterase"/>
</dbReference>
<keyword evidence="4" id="KW-1185">Reference proteome</keyword>
<dbReference type="Gene3D" id="3.40.50.1820">
    <property type="entry name" value="alpha/beta hydrolase"/>
    <property type="match status" value="1"/>
</dbReference>
<protein>
    <submittedName>
        <fullName evidence="3">2-succinyl-6-hydroxy-2, 4-cyclohexadiene-1-carboxylate synthase</fullName>
    </submittedName>
</protein>
<evidence type="ECO:0000313" key="3">
    <source>
        <dbReference type="EMBL" id="GJD42693.1"/>
    </source>
</evidence>
<dbReference type="SUPFAM" id="SSF53474">
    <property type="entry name" value="alpha/beta-Hydrolases"/>
    <property type="match status" value="1"/>
</dbReference>
<dbReference type="InterPro" id="IPR029058">
    <property type="entry name" value="AB_hydrolase_fold"/>
</dbReference>
<keyword evidence="1" id="KW-0378">Hydrolase</keyword>